<organism evidence="1 2">
    <name type="scientific">Dryococelus australis</name>
    <dbReference type="NCBI Taxonomy" id="614101"/>
    <lineage>
        <taxon>Eukaryota</taxon>
        <taxon>Metazoa</taxon>
        <taxon>Ecdysozoa</taxon>
        <taxon>Arthropoda</taxon>
        <taxon>Hexapoda</taxon>
        <taxon>Insecta</taxon>
        <taxon>Pterygota</taxon>
        <taxon>Neoptera</taxon>
        <taxon>Polyneoptera</taxon>
        <taxon>Phasmatodea</taxon>
        <taxon>Verophasmatodea</taxon>
        <taxon>Anareolatae</taxon>
        <taxon>Phasmatidae</taxon>
        <taxon>Eurycanthinae</taxon>
        <taxon>Dryococelus</taxon>
    </lineage>
</organism>
<reference evidence="1 2" key="1">
    <citation type="submission" date="2023-02" db="EMBL/GenBank/DDBJ databases">
        <title>LHISI_Scaffold_Assembly.</title>
        <authorList>
            <person name="Stuart O.P."/>
            <person name="Cleave R."/>
            <person name="Magrath M.J.L."/>
            <person name="Mikheyev A.S."/>
        </authorList>
    </citation>
    <scope>NUCLEOTIDE SEQUENCE [LARGE SCALE GENOMIC DNA]</scope>
    <source>
        <strain evidence="1">Daus_M_001</strain>
        <tissue evidence="1">Leg muscle</tissue>
    </source>
</reference>
<keyword evidence="2" id="KW-1185">Reference proteome</keyword>
<dbReference type="Proteomes" id="UP001159363">
    <property type="component" value="Chromosome 7"/>
</dbReference>
<gene>
    <name evidence="1" type="ORF">PR048_020980</name>
</gene>
<proteinExistence type="predicted"/>
<sequence>MLCFDLCSVELSVAFVKYDGEKSMTGSWNFAASFQKFTKKTSPETASKSYSLLKALTESEFIVSVFALGDFIVVPLPPRRLLQSSTLDWVNSSNPIRNVLTLVEMKRNRIWCQRNGSSYCLTWDFLKKSKDTEIITIQTTLKISLDDLCALLCTMRTLKGRKGVIAPSSPNSTCYGFMRITMR</sequence>
<name>A0ABQ9GWY6_9NEOP</name>
<protein>
    <submittedName>
        <fullName evidence="1">Uncharacterized protein</fullName>
    </submittedName>
</protein>
<evidence type="ECO:0000313" key="2">
    <source>
        <dbReference type="Proteomes" id="UP001159363"/>
    </source>
</evidence>
<evidence type="ECO:0000313" key="1">
    <source>
        <dbReference type="EMBL" id="KAJ8876535.1"/>
    </source>
</evidence>
<dbReference type="EMBL" id="JARBHB010000008">
    <property type="protein sequence ID" value="KAJ8876535.1"/>
    <property type="molecule type" value="Genomic_DNA"/>
</dbReference>
<comment type="caution">
    <text evidence="1">The sequence shown here is derived from an EMBL/GenBank/DDBJ whole genome shotgun (WGS) entry which is preliminary data.</text>
</comment>
<accession>A0ABQ9GWY6</accession>